<dbReference type="PANTHER" id="PTHR42917:SF2">
    <property type="entry name" value="2,4-DIENOYL-COA REDUCTASE [(2E)-ENOYL-COA-PRODUCING]"/>
    <property type="match status" value="1"/>
</dbReference>
<reference evidence="12 13" key="1">
    <citation type="journal article" date="2017" name="Infect. Genet. Evol.">
        <title>The new phylogeny of the genus Mycobacterium: The old and the news.</title>
        <authorList>
            <person name="Tortoli E."/>
            <person name="Fedrizzi T."/>
            <person name="Meehan C.J."/>
            <person name="Trovato A."/>
            <person name="Grottola A."/>
            <person name="Giacobazzi E."/>
            <person name="Serpini G.F."/>
            <person name="Tagliazucchi S."/>
            <person name="Fabio A."/>
            <person name="Bettua C."/>
            <person name="Bertorelli R."/>
            <person name="Frascaro F."/>
            <person name="De Sanctis V."/>
            <person name="Pecorari M."/>
            <person name="Jousson O."/>
            <person name="Segata N."/>
            <person name="Cirillo D.M."/>
        </authorList>
    </citation>
    <scope>NUCLEOTIDE SEQUENCE [LARGE SCALE GENOMIC DNA]</scope>
    <source>
        <strain evidence="12 13">CIP1034565</strain>
    </source>
</reference>
<dbReference type="Pfam" id="PF07992">
    <property type="entry name" value="Pyr_redox_2"/>
    <property type="match status" value="1"/>
</dbReference>
<dbReference type="Proteomes" id="UP000230551">
    <property type="component" value="Unassembled WGS sequence"/>
</dbReference>
<keyword evidence="7" id="KW-0560">Oxidoreductase</keyword>
<comment type="cofactor">
    <cofactor evidence="1">
        <name>FMN</name>
        <dbReference type="ChEBI" id="CHEBI:58210"/>
    </cofactor>
</comment>
<dbReference type="InterPro" id="IPR051793">
    <property type="entry name" value="NADH:flavin_oxidoreductase"/>
</dbReference>
<dbReference type="InterPro" id="IPR036188">
    <property type="entry name" value="FAD/NAD-bd_sf"/>
</dbReference>
<dbReference type="SUPFAM" id="SSF51905">
    <property type="entry name" value="FAD/NAD(P)-binding domain"/>
    <property type="match status" value="1"/>
</dbReference>
<feature type="domain" description="FAD/NAD(P)-binding" evidence="11">
    <location>
        <begin position="388"/>
        <end position="634"/>
    </location>
</feature>
<evidence type="ECO:0000256" key="1">
    <source>
        <dbReference type="ARBA" id="ARBA00001917"/>
    </source>
</evidence>
<evidence type="ECO:0000256" key="8">
    <source>
        <dbReference type="ARBA" id="ARBA00023004"/>
    </source>
</evidence>
<dbReference type="GO" id="GO:0046872">
    <property type="term" value="F:metal ion binding"/>
    <property type="evidence" value="ECO:0007669"/>
    <property type="project" value="UniProtKB-KW"/>
</dbReference>
<dbReference type="GO" id="GO:0008168">
    <property type="term" value="F:methyltransferase activity"/>
    <property type="evidence" value="ECO:0007669"/>
    <property type="project" value="UniProtKB-KW"/>
</dbReference>
<protein>
    <submittedName>
        <fullName evidence="12">N-methylproline demethylase</fullName>
    </submittedName>
</protein>
<keyword evidence="12" id="KW-0808">Transferase</keyword>
<name>A0A2G5PHJ4_9MYCO</name>
<dbReference type="InterPro" id="IPR013785">
    <property type="entry name" value="Aldolase_TIM"/>
</dbReference>
<comment type="cofactor">
    <cofactor evidence="2">
        <name>[4Fe-4S] cluster</name>
        <dbReference type="ChEBI" id="CHEBI:49883"/>
    </cofactor>
</comment>
<dbReference type="OrthoDB" id="3169239at2"/>
<feature type="domain" description="NADH:flavin oxidoreductase/NADH oxidase N-terminal" evidence="10">
    <location>
        <begin position="7"/>
        <end position="342"/>
    </location>
</feature>
<sequence>MPMNDPLFSPFRLKNLTLRNRIVSTSHEPAYSEDGLPKERYRAYHREKARGGVALTMMGGSALVSPDSNPPFGNLQLFRDEAVPYLQAIADDVHEAGAALMTQLTHMGHRTYNDFGDWIPALSASGTRETAHRAFTRTAEATDIARITRDFAETAQRCQAGGLDGVEISLYSGHLLEEFISPARNFRTDEYGGSFENRLRFPLEVIRAVRAAVGPDFIVGVRMCFDEQRVLGVHPEDGLRIAHEVTAAGIDFICAHRGFLDTDAQLTKFIPPMATPASPHLQFAGWVKKNVDVPVMHAGRIADVATARYAITEGLLDMVGMVRALMADPELPNKVRTGRADQIRPCVGASLCMDSIYTNGSTLCIHNPATGREQELPQLVSPGAAAKHCAVVGAGPAGLEAARVLAERGHRVTLYEANDSVGGQVALAALSHRRRDLIGIVDWRLDECKRLGVDIRLNHFVEPGELERLGYDVIVLANGGMPDIAIDATGVELAIDTWDILCGAVKPKGRVLVYDDHGGHQSLDAIETLTRCASQIEYVTLGRTVAPDVGSSPAAGYFAMLAENDVRMTVLHQLMGIERRDGALAVTLQVEDSHVSTTRIVDTVVIEHGTAPDTELYESLRAGSRNHGEILVGDLLARRPQSAVHNPDGRYVLYRIGDAVASRNIHAAIFDAYRLCLAI</sequence>
<dbReference type="GO" id="GO:0010181">
    <property type="term" value="F:FMN binding"/>
    <property type="evidence" value="ECO:0007669"/>
    <property type="project" value="InterPro"/>
</dbReference>
<keyword evidence="12" id="KW-0489">Methyltransferase</keyword>
<keyword evidence="8" id="KW-0408">Iron</keyword>
<evidence type="ECO:0000313" key="13">
    <source>
        <dbReference type="Proteomes" id="UP000230551"/>
    </source>
</evidence>
<comment type="caution">
    <text evidence="12">The sequence shown here is derived from an EMBL/GenBank/DDBJ whole genome shotgun (WGS) entry which is preliminary data.</text>
</comment>
<comment type="similarity">
    <text evidence="3">In the N-terminal section; belongs to the NADH:flavin oxidoreductase/NADH oxidase family.</text>
</comment>
<dbReference type="Gene3D" id="3.20.20.70">
    <property type="entry name" value="Aldolase class I"/>
    <property type="match status" value="1"/>
</dbReference>
<accession>A0A2G5PHJ4</accession>
<dbReference type="CDD" id="cd04734">
    <property type="entry name" value="OYE_like_3_FMN"/>
    <property type="match status" value="1"/>
</dbReference>
<evidence type="ECO:0000256" key="9">
    <source>
        <dbReference type="ARBA" id="ARBA00023014"/>
    </source>
</evidence>
<dbReference type="InterPro" id="IPR023753">
    <property type="entry name" value="FAD/NAD-binding_dom"/>
</dbReference>
<dbReference type="EMBL" id="PDCN02000001">
    <property type="protein sequence ID" value="PIB77454.1"/>
    <property type="molecule type" value="Genomic_DNA"/>
</dbReference>
<keyword evidence="6" id="KW-0479">Metal-binding</keyword>
<dbReference type="InterPro" id="IPR001155">
    <property type="entry name" value="OxRdtase_FMN_N"/>
</dbReference>
<dbReference type="PANTHER" id="PTHR42917">
    <property type="entry name" value="2,4-DIENOYL-COA REDUCTASE"/>
    <property type="match status" value="1"/>
</dbReference>
<proteinExistence type="inferred from homology"/>
<evidence type="ECO:0000256" key="7">
    <source>
        <dbReference type="ARBA" id="ARBA00023002"/>
    </source>
</evidence>
<dbReference type="STRING" id="85968.GCA_900073015_01782"/>
<dbReference type="SUPFAM" id="SSF51395">
    <property type="entry name" value="FMN-linked oxidoreductases"/>
    <property type="match status" value="1"/>
</dbReference>
<keyword evidence="9" id="KW-0411">Iron-sulfur</keyword>
<evidence type="ECO:0000313" key="12">
    <source>
        <dbReference type="EMBL" id="PIB77454.1"/>
    </source>
</evidence>
<evidence type="ECO:0000256" key="4">
    <source>
        <dbReference type="ARBA" id="ARBA00022630"/>
    </source>
</evidence>
<dbReference type="Gene3D" id="3.50.50.60">
    <property type="entry name" value="FAD/NAD(P)-binding domain"/>
    <property type="match status" value="1"/>
</dbReference>
<dbReference type="AlphaFoldDB" id="A0A2G5PHJ4"/>
<keyword evidence="5" id="KW-0288">FMN</keyword>
<evidence type="ECO:0000259" key="11">
    <source>
        <dbReference type="Pfam" id="PF07992"/>
    </source>
</evidence>
<evidence type="ECO:0000259" key="10">
    <source>
        <dbReference type="Pfam" id="PF00724"/>
    </source>
</evidence>
<evidence type="ECO:0000256" key="2">
    <source>
        <dbReference type="ARBA" id="ARBA00001966"/>
    </source>
</evidence>
<keyword evidence="4" id="KW-0285">Flavoprotein</keyword>
<dbReference type="GO" id="GO:0032259">
    <property type="term" value="P:methylation"/>
    <property type="evidence" value="ECO:0007669"/>
    <property type="project" value="UniProtKB-KW"/>
</dbReference>
<dbReference type="Gene3D" id="3.40.50.720">
    <property type="entry name" value="NAD(P)-binding Rossmann-like Domain"/>
    <property type="match status" value="1"/>
</dbReference>
<evidence type="ECO:0000256" key="5">
    <source>
        <dbReference type="ARBA" id="ARBA00022643"/>
    </source>
</evidence>
<keyword evidence="13" id="KW-1185">Reference proteome</keyword>
<dbReference type="Pfam" id="PF00724">
    <property type="entry name" value="Oxidored_FMN"/>
    <property type="match status" value="1"/>
</dbReference>
<dbReference type="GO" id="GO:0033543">
    <property type="term" value="P:fatty acid beta-oxidation, unsaturated, even number, reductase/isomerase pathway"/>
    <property type="evidence" value="ECO:0007669"/>
    <property type="project" value="TreeGrafter"/>
</dbReference>
<evidence type="ECO:0000256" key="3">
    <source>
        <dbReference type="ARBA" id="ARBA00011048"/>
    </source>
</evidence>
<dbReference type="GO" id="GO:0051536">
    <property type="term" value="F:iron-sulfur cluster binding"/>
    <property type="evidence" value="ECO:0007669"/>
    <property type="project" value="UniProtKB-KW"/>
</dbReference>
<gene>
    <name evidence="12" type="ORF">CQY22_000315</name>
</gene>
<dbReference type="PRINTS" id="PR00419">
    <property type="entry name" value="ADXRDTASE"/>
</dbReference>
<dbReference type="GO" id="GO:0008670">
    <property type="term" value="F:2,4-dienoyl-CoA reductase (NADPH) activity"/>
    <property type="evidence" value="ECO:0007669"/>
    <property type="project" value="TreeGrafter"/>
</dbReference>
<organism evidence="12 13">
    <name type="scientific">Mycolicibacterium brumae</name>
    <dbReference type="NCBI Taxonomy" id="85968"/>
    <lineage>
        <taxon>Bacteria</taxon>
        <taxon>Bacillati</taxon>
        <taxon>Actinomycetota</taxon>
        <taxon>Actinomycetes</taxon>
        <taxon>Mycobacteriales</taxon>
        <taxon>Mycobacteriaceae</taxon>
        <taxon>Mycolicibacterium</taxon>
    </lineage>
</organism>
<evidence type="ECO:0000256" key="6">
    <source>
        <dbReference type="ARBA" id="ARBA00022723"/>
    </source>
</evidence>